<name>A0A941BSJ8_9BURK</name>
<dbReference type="EMBL" id="JAGQDE010000038">
    <property type="protein sequence ID" value="MBQ0961770.1"/>
    <property type="molecule type" value="Genomic_DNA"/>
</dbReference>
<proteinExistence type="predicted"/>
<protein>
    <submittedName>
        <fullName evidence="1">Uncharacterized protein</fullName>
    </submittedName>
</protein>
<sequence>MHAKTPSAEPPDHDDPDLMQVLVELGFGHWHGLLMDLCQRFDGWLVDFLQAPEASPDYRPMIDIVKALRAFPQAQAGQDVALARTIGTCDFLARAARDCWGGRICWDPFAETYNTFAQRHPERYPYWEAQPARREAELTAWMLGHLPPHPPAATPQQGHS</sequence>
<organism evidence="1 2">
    <name type="scientific">Ideonella aquatica</name>
    <dbReference type="NCBI Taxonomy" id="2824119"/>
    <lineage>
        <taxon>Bacteria</taxon>
        <taxon>Pseudomonadati</taxon>
        <taxon>Pseudomonadota</taxon>
        <taxon>Betaproteobacteria</taxon>
        <taxon>Burkholderiales</taxon>
        <taxon>Sphaerotilaceae</taxon>
        <taxon>Ideonella</taxon>
    </lineage>
</organism>
<evidence type="ECO:0000313" key="1">
    <source>
        <dbReference type="EMBL" id="MBQ0961770.1"/>
    </source>
</evidence>
<dbReference type="AlphaFoldDB" id="A0A941BSJ8"/>
<reference evidence="1" key="1">
    <citation type="submission" date="2021-04" db="EMBL/GenBank/DDBJ databases">
        <title>The genome sequence of Ideonella sp. 4Y11.</title>
        <authorList>
            <person name="Liu Y."/>
        </authorList>
    </citation>
    <scope>NUCLEOTIDE SEQUENCE</scope>
    <source>
        <strain evidence="1">4Y11</strain>
    </source>
</reference>
<dbReference type="Proteomes" id="UP000678374">
    <property type="component" value="Unassembled WGS sequence"/>
</dbReference>
<keyword evidence="2" id="KW-1185">Reference proteome</keyword>
<accession>A0A941BSJ8</accession>
<dbReference type="RefSeq" id="WP_210804456.1">
    <property type="nucleotide sequence ID" value="NZ_JAGQDE010000038.1"/>
</dbReference>
<evidence type="ECO:0000313" key="2">
    <source>
        <dbReference type="Proteomes" id="UP000678374"/>
    </source>
</evidence>
<gene>
    <name evidence="1" type="ORF">KAK06_22730</name>
</gene>
<comment type="caution">
    <text evidence="1">The sequence shown here is derived from an EMBL/GenBank/DDBJ whole genome shotgun (WGS) entry which is preliminary data.</text>
</comment>